<dbReference type="InterPro" id="IPR026960">
    <property type="entry name" value="RVT-Znf"/>
</dbReference>
<proteinExistence type="predicted"/>
<dbReference type="EMBL" id="CAMAPF010000015">
    <property type="protein sequence ID" value="CAH9068413.1"/>
    <property type="molecule type" value="Genomic_DNA"/>
</dbReference>
<dbReference type="PANTHER" id="PTHR33116:SF66">
    <property type="entry name" value="REVERSE TRANSCRIPTASE ZINC-BINDING DOMAIN-CONTAINING PROTEIN"/>
    <property type="match status" value="1"/>
</dbReference>
<evidence type="ECO:0000259" key="1">
    <source>
        <dbReference type="Pfam" id="PF13966"/>
    </source>
</evidence>
<evidence type="ECO:0000313" key="2">
    <source>
        <dbReference type="EMBL" id="CAH9068413.1"/>
    </source>
</evidence>
<reference evidence="2" key="1">
    <citation type="submission" date="2022-07" db="EMBL/GenBank/DDBJ databases">
        <authorList>
            <person name="Macas J."/>
            <person name="Novak P."/>
            <person name="Neumann P."/>
        </authorList>
    </citation>
    <scope>NUCLEOTIDE SEQUENCE</scope>
</reference>
<protein>
    <recommendedName>
        <fullName evidence="1">Reverse transcriptase zinc-binding domain-containing protein</fullName>
    </recommendedName>
</protein>
<name>A0AAV0CAL3_9ASTE</name>
<dbReference type="AlphaFoldDB" id="A0AAV0CAL3"/>
<feature type="domain" description="Reverse transcriptase zinc-binding" evidence="1">
    <location>
        <begin position="291"/>
        <end position="366"/>
    </location>
</feature>
<accession>A0AAV0CAL3</accession>
<keyword evidence="3" id="KW-1185">Reference proteome</keyword>
<comment type="caution">
    <text evidence="2">The sequence shown here is derived from an EMBL/GenBank/DDBJ whole genome shotgun (WGS) entry which is preliminary data.</text>
</comment>
<sequence length="375" mass="43207">MEYLSRLLMMKTSDSDFNHHPRCRKMKISHLIFADDLMLYSRGDMRSIQVLMRCLDEFHDVSGLAVNITKSSIFLAGVIGQEKEDILAMVGIPAGQFPVRYLGVPLAPLRIYVAQYSPLVEKIEEFTLKWKTINMSYAGRLELIRAVIQGVQSYWIQVFPMPNAVMDKIISHCRQFLWGGPNAKAAWIDVCKPKEEGGLRPKDCKIWNSALVSKTLWNIHMKKHSLWVKWVHSVYLRGSSIWDWTPQSGVSPLVTRLIKIRDQLCNLLGGQAGVINKFLSFYDQGKLKSGMVYDIMRTKSHCKPWMRLIWKNYIPPKLSFITWLGLHNKLPTCDNLLYIEMDRSCCFCKSHMDSVDHLFFKCQFTLGFGSMLDIG</sequence>
<dbReference type="PANTHER" id="PTHR33116">
    <property type="entry name" value="REVERSE TRANSCRIPTASE ZINC-BINDING DOMAIN-CONTAINING PROTEIN-RELATED-RELATED"/>
    <property type="match status" value="1"/>
</dbReference>
<dbReference type="Pfam" id="PF13966">
    <property type="entry name" value="zf-RVT"/>
    <property type="match status" value="1"/>
</dbReference>
<dbReference type="Proteomes" id="UP001152523">
    <property type="component" value="Unassembled WGS sequence"/>
</dbReference>
<gene>
    <name evidence="2" type="ORF">CEPIT_LOCUS2740</name>
</gene>
<evidence type="ECO:0000313" key="3">
    <source>
        <dbReference type="Proteomes" id="UP001152523"/>
    </source>
</evidence>
<organism evidence="2 3">
    <name type="scientific">Cuscuta epithymum</name>
    <dbReference type="NCBI Taxonomy" id="186058"/>
    <lineage>
        <taxon>Eukaryota</taxon>
        <taxon>Viridiplantae</taxon>
        <taxon>Streptophyta</taxon>
        <taxon>Embryophyta</taxon>
        <taxon>Tracheophyta</taxon>
        <taxon>Spermatophyta</taxon>
        <taxon>Magnoliopsida</taxon>
        <taxon>eudicotyledons</taxon>
        <taxon>Gunneridae</taxon>
        <taxon>Pentapetalae</taxon>
        <taxon>asterids</taxon>
        <taxon>lamiids</taxon>
        <taxon>Solanales</taxon>
        <taxon>Convolvulaceae</taxon>
        <taxon>Cuscuteae</taxon>
        <taxon>Cuscuta</taxon>
        <taxon>Cuscuta subgen. Cuscuta</taxon>
    </lineage>
</organism>